<name>A0ABY7T8F0_9SPHI</name>
<proteinExistence type="predicted"/>
<sequence length="263" mass="30263">MKINKYTFALVLLLCTSFTVFAQTDTITADNHKLITAQLKPGLRQYLVYFQVPKQPKILRLSLWLRNIAVEKINGEDVFVTTQHWYSPDTASYRTFRSINKKADFAPVFHEEKAGGKLKAYNWAATKITGADTVADNSAKGFSLNFDRANLNWNLDIETFEMLPLAANKVFAIYFYDAGLTPPAYVIYKVIGNETVSLNDNKNIDCWKLFTEGKLSNGTPYTETYWISKKNHELLKEEDFYNGMYRYKIKQPGIAQDLLKRFN</sequence>
<gene>
    <name evidence="2" type="ORF">PQO05_01940</name>
</gene>
<accession>A0ABY7T8F0</accession>
<dbReference type="RefSeq" id="WP_273630954.1">
    <property type="nucleotide sequence ID" value="NZ_CP117167.1"/>
</dbReference>
<dbReference type="Proteomes" id="UP001216139">
    <property type="component" value="Chromosome"/>
</dbReference>
<dbReference type="InterPro" id="IPR021457">
    <property type="entry name" value="DUF3108"/>
</dbReference>
<protein>
    <submittedName>
        <fullName evidence="2">Uncharacterized protein</fullName>
    </submittedName>
</protein>
<feature type="signal peptide" evidence="1">
    <location>
        <begin position="1"/>
        <end position="22"/>
    </location>
</feature>
<keyword evidence="1" id="KW-0732">Signal</keyword>
<dbReference type="Pfam" id="PF11306">
    <property type="entry name" value="DUF3108"/>
    <property type="match status" value="1"/>
</dbReference>
<keyword evidence="3" id="KW-1185">Reference proteome</keyword>
<feature type="chain" id="PRO_5045740618" evidence="1">
    <location>
        <begin position="23"/>
        <end position="263"/>
    </location>
</feature>
<organism evidence="2 3">
    <name type="scientific">Mucilaginibacter jinjuensis</name>
    <dbReference type="NCBI Taxonomy" id="1176721"/>
    <lineage>
        <taxon>Bacteria</taxon>
        <taxon>Pseudomonadati</taxon>
        <taxon>Bacteroidota</taxon>
        <taxon>Sphingobacteriia</taxon>
        <taxon>Sphingobacteriales</taxon>
        <taxon>Sphingobacteriaceae</taxon>
        <taxon>Mucilaginibacter</taxon>
    </lineage>
</organism>
<evidence type="ECO:0000313" key="3">
    <source>
        <dbReference type="Proteomes" id="UP001216139"/>
    </source>
</evidence>
<evidence type="ECO:0000313" key="2">
    <source>
        <dbReference type="EMBL" id="WCT12691.1"/>
    </source>
</evidence>
<evidence type="ECO:0000256" key="1">
    <source>
        <dbReference type="SAM" id="SignalP"/>
    </source>
</evidence>
<reference evidence="2 3" key="1">
    <citation type="submission" date="2023-02" db="EMBL/GenBank/DDBJ databases">
        <title>Genome sequence of Mucilaginibacter jinjuensis strain KACC 16571.</title>
        <authorList>
            <person name="Kim S."/>
            <person name="Heo J."/>
            <person name="Kwon S.-W."/>
        </authorList>
    </citation>
    <scope>NUCLEOTIDE SEQUENCE [LARGE SCALE GENOMIC DNA]</scope>
    <source>
        <strain evidence="2 3">KACC 16571</strain>
    </source>
</reference>
<dbReference type="EMBL" id="CP117167">
    <property type="protein sequence ID" value="WCT12691.1"/>
    <property type="molecule type" value="Genomic_DNA"/>
</dbReference>